<keyword evidence="1" id="KW-0812">Transmembrane</keyword>
<reference evidence="2 3" key="1">
    <citation type="journal article" date="2013" name="Science">
        <title>Pandoraviruses: amoeba viruses with genomes up to 2.5 Mb reaching that of parasitic eukaryotes.</title>
        <authorList>
            <person name="Philippe N."/>
            <person name="Legendre M."/>
            <person name="Doutre G."/>
            <person name="Coute Y."/>
            <person name="Poirot O."/>
            <person name="Lescot M."/>
            <person name="Arslan D."/>
            <person name="Seltzer V."/>
            <person name="Bertaux L."/>
            <person name="Bruley C."/>
            <person name="Garin J."/>
            <person name="Claverie J.M."/>
            <person name="Abergel C."/>
        </authorList>
    </citation>
    <scope>NUCLEOTIDE SEQUENCE [LARGE SCALE GENOMIC DNA]</scope>
</reference>
<keyword evidence="1" id="KW-1133">Transmembrane helix</keyword>
<keyword evidence="3" id="KW-1185">Reference proteome</keyword>
<dbReference type="RefSeq" id="YP_009430013.1">
    <property type="nucleotide sequence ID" value="NC_022098.1"/>
</dbReference>
<dbReference type="EMBL" id="KC977571">
    <property type="protein sequence ID" value="ATE82174.1"/>
    <property type="molecule type" value="Genomic_DNA"/>
</dbReference>
<evidence type="ECO:0000256" key="1">
    <source>
        <dbReference type="SAM" id="Phobius"/>
    </source>
</evidence>
<name>A0A291ATJ6_9VIRU</name>
<dbReference type="GeneID" id="34568214"/>
<keyword evidence="1" id="KW-0472">Membrane</keyword>
<protein>
    <submittedName>
        <fullName evidence="2">Uncharacterized protein</fullName>
    </submittedName>
</protein>
<evidence type="ECO:0000313" key="2">
    <source>
        <dbReference type="EMBL" id="ATE82174.1"/>
    </source>
</evidence>
<proteinExistence type="predicted"/>
<accession>A0A291ATJ6</accession>
<sequence length="165" mass="18362">MGHLQSRSTSATSSLLLLLSQKAHKPTRTSGIAACRDTGVPRSHVVDDRMHVRSKDRWRSGRRCQRVYRRRGGSARRRDTRARQDVPEHVDTVGVDRCLGGTHAMHPRVLFCMAGPARSIAAEVVAIEMAIIEIILYLATKKKKRRTDNALCGRPCWLPLTAGNG</sequence>
<organism evidence="2 3">
    <name type="scientific">Pandoravirus salinus</name>
    <dbReference type="NCBI Taxonomy" id="1349410"/>
    <lineage>
        <taxon>Viruses</taxon>
        <taxon>Pandoravirus</taxon>
    </lineage>
</organism>
<feature type="transmembrane region" description="Helical" evidence="1">
    <location>
        <begin position="120"/>
        <end position="139"/>
    </location>
</feature>
<dbReference type="Proteomes" id="UP000204584">
    <property type="component" value="Segment"/>
</dbReference>
<gene>
    <name evidence="2" type="ORF">psal_cds_427</name>
</gene>
<dbReference type="KEGG" id="vg:34568214"/>
<evidence type="ECO:0000313" key="3">
    <source>
        <dbReference type="Proteomes" id="UP000204584"/>
    </source>
</evidence>